<dbReference type="HOGENOM" id="CLU_2291756_0_0_1"/>
<dbReference type="AlphaFoldDB" id="S8F817"/>
<dbReference type="InParanoid" id="S8F817"/>
<proteinExistence type="predicted"/>
<dbReference type="Proteomes" id="UP000015241">
    <property type="component" value="Unassembled WGS sequence"/>
</dbReference>
<dbReference type="EMBL" id="KE504219">
    <property type="protein sequence ID" value="EPS94944.1"/>
    <property type="molecule type" value="Genomic_DNA"/>
</dbReference>
<accession>S8F817</accession>
<reference evidence="1 2" key="1">
    <citation type="journal article" date="2012" name="Science">
        <title>The Paleozoic origin of enzymatic lignin decomposition reconstructed from 31 fungal genomes.</title>
        <authorList>
            <person name="Floudas D."/>
            <person name="Binder M."/>
            <person name="Riley R."/>
            <person name="Barry K."/>
            <person name="Blanchette R.A."/>
            <person name="Henrissat B."/>
            <person name="Martinez A.T."/>
            <person name="Otillar R."/>
            <person name="Spatafora J.W."/>
            <person name="Yadav J.S."/>
            <person name="Aerts A."/>
            <person name="Benoit I."/>
            <person name="Boyd A."/>
            <person name="Carlson A."/>
            <person name="Copeland A."/>
            <person name="Coutinho P.M."/>
            <person name="de Vries R.P."/>
            <person name="Ferreira P."/>
            <person name="Findley K."/>
            <person name="Foster B."/>
            <person name="Gaskell J."/>
            <person name="Glotzer D."/>
            <person name="Gorecki P."/>
            <person name="Heitman J."/>
            <person name="Hesse C."/>
            <person name="Hori C."/>
            <person name="Igarashi K."/>
            <person name="Jurgens J.A."/>
            <person name="Kallen N."/>
            <person name="Kersten P."/>
            <person name="Kohler A."/>
            <person name="Kuees U."/>
            <person name="Kumar T.K.A."/>
            <person name="Kuo A."/>
            <person name="LaButti K."/>
            <person name="Larrondo L.F."/>
            <person name="Lindquist E."/>
            <person name="Ling A."/>
            <person name="Lombard V."/>
            <person name="Lucas S."/>
            <person name="Lundell T."/>
            <person name="Martin R."/>
            <person name="McLaughlin D.J."/>
            <person name="Morgenstern I."/>
            <person name="Morin E."/>
            <person name="Murat C."/>
            <person name="Nagy L.G."/>
            <person name="Nolan M."/>
            <person name="Ohm R.A."/>
            <person name="Patyshakuliyeva A."/>
            <person name="Rokas A."/>
            <person name="Ruiz-Duenas F.J."/>
            <person name="Sabat G."/>
            <person name="Salamov A."/>
            <person name="Samejima M."/>
            <person name="Schmutz J."/>
            <person name="Slot J.C."/>
            <person name="St John F."/>
            <person name="Stenlid J."/>
            <person name="Sun H."/>
            <person name="Sun S."/>
            <person name="Syed K."/>
            <person name="Tsang A."/>
            <person name="Wiebenga A."/>
            <person name="Young D."/>
            <person name="Pisabarro A."/>
            <person name="Eastwood D.C."/>
            <person name="Martin F."/>
            <person name="Cullen D."/>
            <person name="Grigoriev I.V."/>
            <person name="Hibbett D.S."/>
        </authorList>
    </citation>
    <scope>NUCLEOTIDE SEQUENCE</scope>
    <source>
        <strain evidence="2">FP-58527</strain>
    </source>
</reference>
<name>S8F817_FOMSC</name>
<keyword evidence="2" id="KW-1185">Reference proteome</keyword>
<protein>
    <submittedName>
        <fullName evidence="1">Uncharacterized protein</fullName>
    </submittedName>
</protein>
<gene>
    <name evidence="1" type="ORF">FOMPIDRAFT_160903</name>
</gene>
<sequence length="101" mass="11280">MASITSHATPSEDGPCFRREYSGNVNRGSVKTFPTSFGTGISCLRYAPTVFPRLPHDIAVLWCVRLPVSASLGHYRRGLHFRCLLLKTPPLLHRMPIAIFN</sequence>
<evidence type="ECO:0000313" key="2">
    <source>
        <dbReference type="Proteomes" id="UP000015241"/>
    </source>
</evidence>
<organism evidence="1 2">
    <name type="scientific">Fomitopsis schrenkii</name>
    <name type="common">Brown rot fungus</name>
    <dbReference type="NCBI Taxonomy" id="2126942"/>
    <lineage>
        <taxon>Eukaryota</taxon>
        <taxon>Fungi</taxon>
        <taxon>Dikarya</taxon>
        <taxon>Basidiomycota</taxon>
        <taxon>Agaricomycotina</taxon>
        <taxon>Agaricomycetes</taxon>
        <taxon>Polyporales</taxon>
        <taxon>Fomitopsis</taxon>
    </lineage>
</organism>
<evidence type="ECO:0000313" key="1">
    <source>
        <dbReference type="EMBL" id="EPS94944.1"/>
    </source>
</evidence>